<dbReference type="InterPro" id="IPR010985">
    <property type="entry name" value="Ribbon_hlx_hlx"/>
</dbReference>
<accession>A0A7Y9XZV3</accession>
<dbReference type="SUPFAM" id="SSF47598">
    <property type="entry name" value="Ribbon-helix-helix"/>
    <property type="match status" value="1"/>
</dbReference>
<dbReference type="EMBL" id="JACBZF010000005">
    <property type="protein sequence ID" value="NYH96368.1"/>
    <property type="molecule type" value="Genomic_DNA"/>
</dbReference>
<sequence>MGEASSFASLSPGLLARKGAARPAMRRRVQPLNQFHQSAAFDMGEDLGWNDMGFADETYENEHEDPVRESSADVVNIDGSVQDEPQAEPPEEKPVVRQQQESVAASLLKHLRPRRSAFSLGRRAAFTLRMDEDRHLRLRLACTVTNRSAQQLVTEALDRFLRELPEVDELAAKVAKPK</sequence>
<name>A0A7Y9XZV3_9SPHN</name>
<dbReference type="Gene3D" id="1.10.1220.10">
    <property type="entry name" value="Met repressor-like"/>
    <property type="match status" value="1"/>
</dbReference>
<keyword evidence="3" id="KW-1185">Reference proteome</keyword>
<dbReference type="GO" id="GO:0006355">
    <property type="term" value="P:regulation of DNA-templated transcription"/>
    <property type="evidence" value="ECO:0007669"/>
    <property type="project" value="InterPro"/>
</dbReference>
<organism evidence="2 3">
    <name type="scientific">Novosphingobium marinum</name>
    <dbReference type="NCBI Taxonomy" id="1514948"/>
    <lineage>
        <taxon>Bacteria</taxon>
        <taxon>Pseudomonadati</taxon>
        <taxon>Pseudomonadota</taxon>
        <taxon>Alphaproteobacteria</taxon>
        <taxon>Sphingomonadales</taxon>
        <taxon>Sphingomonadaceae</taxon>
        <taxon>Novosphingobium</taxon>
    </lineage>
</organism>
<evidence type="ECO:0000256" key="1">
    <source>
        <dbReference type="SAM" id="MobiDB-lite"/>
    </source>
</evidence>
<dbReference type="RefSeq" id="WP_179408214.1">
    <property type="nucleotide sequence ID" value="NZ_BMGF01000005.1"/>
</dbReference>
<dbReference type="InterPro" id="IPR013321">
    <property type="entry name" value="Arc_rbn_hlx_hlx"/>
</dbReference>
<feature type="compositionally biased region" description="Basic and acidic residues" evidence="1">
    <location>
        <begin position="60"/>
        <end position="71"/>
    </location>
</feature>
<evidence type="ECO:0000313" key="3">
    <source>
        <dbReference type="Proteomes" id="UP000522081"/>
    </source>
</evidence>
<reference evidence="2 3" key="1">
    <citation type="submission" date="2020-07" db="EMBL/GenBank/DDBJ databases">
        <title>Genomic Encyclopedia of Type Strains, Phase IV (KMG-IV): sequencing the most valuable type-strain genomes for metagenomic binning, comparative biology and taxonomic classification.</title>
        <authorList>
            <person name="Goeker M."/>
        </authorList>
    </citation>
    <scope>NUCLEOTIDE SEQUENCE [LARGE SCALE GENOMIC DNA]</scope>
    <source>
        <strain evidence="2 3">DSM 29043</strain>
    </source>
</reference>
<protein>
    <submittedName>
        <fullName evidence="2">Uncharacterized protein</fullName>
    </submittedName>
</protein>
<feature type="region of interest" description="Disordered" evidence="1">
    <location>
        <begin position="1"/>
        <end position="29"/>
    </location>
</feature>
<dbReference type="Proteomes" id="UP000522081">
    <property type="component" value="Unassembled WGS sequence"/>
</dbReference>
<evidence type="ECO:0000313" key="2">
    <source>
        <dbReference type="EMBL" id="NYH96368.1"/>
    </source>
</evidence>
<gene>
    <name evidence="2" type="ORF">FHS75_002707</name>
</gene>
<proteinExistence type="predicted"/>
<feature type="region of interest" description="Disordered" evidence="1">
    <location>
        <begin position="52"/>
        <end position="99"/>
    </location>
</feature>
<dbReference type="AlphaFoldDB" id="A0A7Y9XZV3"/>
<comment type="caution">
    <text evidence="2">The sequence shown here is derived from an EMBL/GenBank/DDBJ whole genome shotgun (WGS) entry which is preliminary data.</text>
</comment>